<dbReference type="GO" id="GO:0003955">
    <property type="term" value="F:NAD(P)H dehydrogenase (quinone) activity"/>
    <property type="evidence" value="ECO:0007669"/>
    <property type="project" value="TreeGrafter"/>
</dbReference>
<keyword evidence="6" id="KW-0812">Transmembrane</keyword>
<keyword evidence="9" id="KW-1185">Reference proteome</keyword>
<dbReference type="OrthoDB" id="9802028at2"/>
<evidence type="ECO:0000256" key="3">
    <source>
        <dbReference type="ARBA" id="ARBA00022630"/>
    </source>
</evidence>
<accession>A0A3N4Z0Z6</accession>
<dbReference type="PANTHER" id="PTHR42913">
    <property type="entry name" value="APOPTOSIS-INDUCING FACTOR 1"/>
    <property type="match status" value="1"/>
</dbReference>
<evidence type="ECO:0000256" key="5">
    <source>
        <dbReference type="ARBA" id="ARBA00023002"/>
    </source>
</evidence>
<dbReference type="Proteomes" id="UP000280726">
    <property type="component" value="Unassembled WGS sequence"/>
</dbReference>
<comment type="similarity">
    <text evidence="2">Belongs to the NADH dehydrogenase family.</text>
</comment>
<keyword evidence="4" id="KW-0274">FAD</keyword>
<dbReference type="PRINTS" id="PR00368">
    <property type="entry name" value="FADPNR"/>
</dbReference>
<evidence type="ECO:0000256" key="1">
    <source>
        <dbReference type="ARBA" id="ARBA00001974"/>
    </source>
</evidence>
<feature type="domain" description="FAD/NAD(P)-binding" evidence="7">
    <location>
        <begin position="3"/>
        <end position="309"/>
    </location>
</feature>
<comment type="cofactor">
    <cofactor evidence="1">
        <name>FAD</name>
        <dbReference type="ChEBI" id="CHEBI:57692"/>
    </cofactor>
</comment>
<evidence type="ECO:0000256" key="6">
    <source>
        <dbReference type="SAM" id="Phobius"/>
    </source>
</evidence>
<dbReference type="PANTHER" id="PTHR42913:SF3">
    <property type="entry name" value="64 KDA MITOCHONDRIAL NADH DEHYDROGENASE (EUROFUNG)"/>
    <property type="match status" value="1"/>
</dbReference>
<keyword evidence="5" id="KW-0560">Oxidoreductase</keyword>
<protein>
    <submittedName>
        <fullName evidence="8">NADH dehydrogenase</fullName>
    </submittedName>
</protein>
<comment type="caution">
    <text evidence="8">The sequence shown here is derived from an EMBL/GenBank/DDBJ whole genome shotgun (WGS) entry which is preliminary data.</text>
</comment>
<reference evidence="8 9" key="1">
    <citation type="submission" date="2018-11" db="EMBL/GenBank/DDBJ databases">
        <title>Sequencing the genomes of 1000 actinobacteria strains.</title>
        <authorList>
            <person name="Klenk H.-P."/>
        </authorList>
    </citation>
    <scope>NUCLEOTIDE SEQUENCE [LARGE SCALE GENOMIC DNA]</scope>
    <source>
        <strain evidence="8 9">DSM 14418</strain>
    </source>
</reference>
<evidence type="ECO:0000313" key="9">
    <source>
        <dbReference type="Proteomes" id="UP000280726"/>
    </source>
</evidence>
<dbReference type="SUPFAM" id="SSF51905">
    <property type="entry name" value="FAD/NAD(P)-binding domain"/>
    <property type="match status" value="2"/>
</dbReference>
<dbReference type="InterPro" id="IPR023753">
    <property type="entry name" value="FAD/NAD-binding_dom"/>
</dbReference>
<evidence type="ECO:0000259" key="7">
    <source>
        <dbReference type="Pfam" id="PF07992"/>
    </source>
</evidence>
<keyword evidence="6" id="KW-1133">Transmembrane helix</keyword>
<organism evidence="8 9">
    <name type="scientific">Georgenia muralis</name>
    <dbReference type="NCBI Taxonomy" id="154117"/>
    <lineage>
        <taxon>Bacteria</taxon>
        <taxon>Bacillati</taxon>
        <taxon>Actinomycetota</taxon>
        <taxon>Actinomycetes</taxon>
        <taxon>Micrococcales</taxon>
        <taxon>Bogoriellaceae</taxon>
        <taxon>Georgenia</taxon>
    </lineage>
</organism>
<dbReference type="RefSeq" id="WP_123916165.1">
    <property type="nucleotide sequence ID" value="NZ_RKRA01000001.1"/>
</dbReference>
<dbReference type="Gene3D" id="3.50.50.100">
    <property type="match status" value="1"/>
</dbReference>
<dbReference type="InterPro" id="IPR051169">
    <property type="entry name" value="NADH-Q_oxidoreductase"/>
</dbReference>
<dbReference type="EMBL" id="RKRA01000001">
    <property type="protein sequence ID" value="RPF26949.1"/>
    <property type="molecule type" value="Genomic_DNA"/>
</dbReference>
<keyword evidence="3" id="KW-0285">Flavoprotein</keyword>
<gene>
    <name evidence="8" type="ORF">EDD32_1409</name>
</gene>
<keyword evidence="6" id="KW-0472">Membrane</keyword>
<dbReference type="GO" id="GO:0019646">
    <property type="term" value="P:aerobic electron transport chain"/>
    <property type="evidence" value="ECO:0007669"/>
    <property type="project" value="TreeGrafter"/>
</dbReference>
<proteinExistence type="inferred from homology"/>
<dbReference type="AlphaFoldDB" id="A0A3N4Z0Z6"/>
<evidence type="ECO:0000256" key="4">
    <source>
        <dbReference type="ARBA" id="ARBA00022827"/>
    </source>
</evidence>
<feature type="transmembrane region" description="Helical" evidence="6">
    <location>
        <begin position="361"/>
        <end position="380"/>
    </location>
</feature>
<evidence type="ECO:0000313" key="8">
    <source>
        <dbReference type="EMBL" id="RPF26949.1"/>
    </source>
</evidence>
<dbReference type="InterPro" id="IPR036188">
    <property type="entry name" value="FAD/NAD-bd_sf"/>
</dbReference>
<name>A0A3N4Z0Z6_9MICO</name>
<dbReference type="Pfam" id="PF07992">
    <property type="entry name" value="Pyr_redox_2"/>
    <property type="match status" value="1"/>
</dbReference>
<evidence type="ECO:0000256" key="2">
    <source>
        <dbReference type="ARBA" id="ARBA00005272"/>
    </source>
</evidence>
<sequence>MMRVVLLGGGYVTVHAYRSLVRRLGREVREGRVEIVVVSADDAHSFHGFTGEVLAGLLPYERTRTPLQEACPLARFVHARVLAVDPVARSVTYEHIADGVVELLWFDHLVVGTGAQEPVDGVPGLREHGYTLRAPGGIAALTQAVHALARTARDDRSTGSTADPAATSVVVAGGGLAGAEMAAAVADLGGGTLAVTLVHAGERIVPELRADQPALAARTERELARAGVVVRTGTRLTAVTPDGAHLDDGTFLPAAVVLGTVGQAPVPLPGLGSTQDERGRLVTAPDLSVTGDVWAGGDAARVVRPGTDAPVPANALWAIKTGAHVGDNVARAIAGRATRPFTYRGLGRAASFGLGRSVAELYGVGFTGAVAWVLRLVFFLRFMPSRRRALAVLGDLTSRRGTSASREADPLRAKVEVSLS</sequence>